<dbReference type="GO" id="GO:0016020">
    <property type="term" value="C:membrane"/>
    <property type="evidence" value="ECO:0007669"/>
    <property type="project" value="UniProtKB-SubCell"/>
</dbReference>
<dbReference type="GO" id="GO:0008270">
    <property type="term" value="F:zinc ion binding"/>
    <property type="evidence" value="ECO:0007669"/>
    <property type="project" value="UniProtKB-KW"/>
</dbReference>
<evidence type="ECO:0000256" key="7">
    <source>
        <dbReference type="ARBA" id="ARBA00022723"/>
    </source>
</evidence>
<keyword evidence="13 16" id="KW-0472">Membrane</keyword>
<dbReference type="EMBL" id="JBEAFC010000011">
    <property type="protein sequence ID" value="KAL1536005.1"/>
    <property type="molecule type" value="Genomic_DNA"/>
</dbReference>
<evidence type="ECO:0000256" key="9">
    <source>
        <dbReference type="ARBA" id="ARBA00022771"/>
    </source>
</evidence>
<evidence type="ECO:0000313" key="19">
    <source>
        <dbReference type="EMBL" id="KAL1536005.1"/>
    </source>
</evidence>
<keyword evidence="10" id="KW-0833">Ubl conjugation pathway</keyword>
<evidence type="ECO:0000256" key="8">
    <source>
        <dbReference type="ARBA" id="ARBA00022729"/>
    </source>
</evidence>
<sequence>MYMDILKLLIFFNLLLSGNPNNLCPISHCPNNSLPVKYPFRIQGYQTPKCSYTDLRCSSEGAVILNLPNFGDFYVRDIRYGQGDPLIFLYDPQKCLPKRFMASNYSSFRPGEAAYFLYYTFYSCPPEEIAWTGFPTISCLSNSSSAAVSTRAVSRQTMTDMYSCKEIVTSSVAVAGRDPPDFIGDETDFALEWSAGSCESCPYKGTGVVSGPVLRAFVMIVYSTVIVPAITFLLMVVFLCVACFSHTMDCYTGDIDSETARRRIMAEFGTPSTTLNAALAPANATHLDDTQIKSCSELIDVETIGSGVQGQSENNGCSICLEEYCANEKVRQINLCQHRFHADCVDNWFRKNSTCPICRVSLLDEKL</sequence>
<evidence type="ECO:0000256" key="14">
    <source>
        <dbReference type="ARBA" id="ARBA00024209"/>
    </source>
</evidence>
<dbReference type="InterPro" id="IPR025287">
    <property type="entry name" value="WAK_GUB"/>
</dbReference>
<evidence type="ECO:0000313" key="20">
    <source>
        <dbReference type="Proteomes" id="UP001567538"/>
    </source>
</evidence>
<evidence type="ECO:0000256" key="11">
    <source>
        <dbReference type="ARBA" id="ARBA00022833"/>
    </source>
</evidence>
<dbReference type="SMART" id="SM00184">
    <property type="entry name" value="RING"/>
    <property type="match status" value="1"/>
</dbReference>
<comment type="pathway">
    <text evidence="3">Protein modification; protein ubiquitination.</text>
</comment>
<feature type="transmembrane region" description="Helical" evidence="16">
    <location>
        <begin position="219"/>
        <end position="244"/>
    </location>
</feature>
<evidence type="ECO:0000256" key="15">
    <source>
        <dbReference type="PROSITE-ProRule" id="PRU00175"/>
    </source>
</evidence>
<dbReference type="PANTHER" id="PTHR46279">
    <property type="entry name" value="RING/U-BOX SUPERFAMILY PROTEIN"/>
    <property type="match status" value="1"/>
</dbReference>
<dbReference type="InterPro" id="IPR013083">
    <property type="entry name" value="Znf_RING/FYVE/PHD"/>
</dbReference>
<feature type="signal peptide" evidence="17">
    <location>
        <begin position="1"/>
        <end position="20"/>
    </location>
</feature>
<keyword evidence="20" id="KW-1185">Reference proteome</keyword>
<keyword evidence="5" id="KW-0808">Transferase</keyword>
<organism evidence="19 20">
    <name type="scientific">Salvia divinorum</name>
    <name type="common">Maria pastora</name>
    <name type="synonym">Diviner's sage</name>
    <dbReference type="NCBI Taxonomy" id="28513"/>
    <lineage>
        <taxon>Eukaryota</taxon>
        <taxon>Viridiplantae</taxon>
        <taxon>Streptophyta</taxon>
        <taxon>Embryophyta</taxon>
        <taxon>Tracheophyta</taxon>
        <taxon>Spermatophyta</taxon>
        <taxon>Magnoliopsida</taxon>
        <taxon>eudicotyledons</taxon>
        <taxon>Gunneridae</taxon>
        <taxon>Pentapetalae</taxon>
        <taxon>asterids</taxon>
        <taxon>lamiids</taxon>
        <taxon>Lamiales</taxon>
        <taxon>Lamiaceae</taxon>
        <taxon>Nepetoideae</taxon>
        <taxon>Mentheae</taxon>
        <taxon>Salviinae</taxon>
        <taxon>Salvia</taxon>
        <taxon>Salvia subgen. Calosphace</taxon>
    </lineage>
</organism>
<dbReference type="InterPro" id="IPR001841">
    <property type="entry name" value="Znf_RING"/>
</dbReference>
<comment type="subcellular location">
    <subcellularLocation>
        <location evidence="2">Membrane</location>
        <topology evidence="2">Single-pass membrane protein</topology>
    </subcellularLocation>
</comment>
<comment type="caution">
    <text evidence="19">The sequence shown here is derived from an EMBL/GenBank/DDBJ whole genome shotgun (WGS) entry which is preliminary data.</text>
</comment>
<dbReference type="EC" id="2.3.2.27" evidence="4"/>
<protein>
    <recommendedName>
        <fullName evidence="4">RING-type E3 ubiquitin transferase</fullName>
        <ecNumber evidence="4">2.3.2.27</ecNumber>
    </recommendedName>
</protein>
<evidence type="ECO:0000256" key="10">
    <source>
        <dbReference type="ARBA" id="ARBA00022786"/>
    </source>
</evidence>
<keyword evidence="7" id="KW-0479">Metal-binding</keyword>
<comment type="catalytic activity">
    <reaction evidence="1">
        <text>S-ubiquitinyl-[E2 ubiquitin-conjugating enzyme]-L-cysteine + [acceptor protein]-L-lysine = [E2 ubiquitin-conjugating enzyme]-L-cysteine + N(6)-ubiquitinyl-[acceptor protein]-L-lysine.</text>
        <dbReference type="EC" id="2.3.2.27"/>
    </reaction>
</comment>
<evidence type="ECO:0000256" key="12">
    <source>
        <dbReference type="ARBA" id="ARBA00022989"/>
    </source>
</evidence>
<reference evidence="19 20" key="1">
    <citation type="submission" date="2024-06" db="EMBL/GenBank/DDBJ databases">
        <title>A chromosome level genome sequence of Diviner's sage (Salvia divinorum).</title>
        <authorList>
            <person name="Ford S.A."/>
            <person name="Ro D.-K."/>
            <person name="Ness R.W."/>
            <person name="Phillips M.A."/>
        </authorList>
    </citation>
    <scope>NUCLEOTIDE SEQUENCE [LARGE SCALE GENOMIC DNA]</scope>
    <source>
        <strain evidence="19">SAF-2024a</strain>
        <tissue evidence="19">Leaf</tissue>
    </source>
</reference>
<name>A0ABD1FVY9_SALDI</name>
<dbReference type="AlphaFoldDB" id="A0ABD1FVY9"/>
<dbReference type="PANTHER" id="PTHR46279:SF2">
    <property type="entry name" value="RING-H2 FINGER PROTEIN ATL21A-RELATED"/>
    <property type="match status" value="1"/>
</dbReference>
<keyword evidence="12 16" id="KW-1133">Transmembrane helix</keyword>
<dbReference type="GO" id="GO:0061630">
    <property type="term" value="F:ubiquitin protein ligase activity"/>
    <property type="evidence" value="ECO:0007669"/>
    <property type="project" value="UniProtKB-EC"/>
</dbReference>
<evidence type="ECO:0000256" key="1">
    <source>
        <dbReference type="ARBA" id="ARBA00000900"/>
    </source>
</evidence>
<keyword evidence="8 17" id="KW-0732">Signal</keyword>
<keyword evidence="6 16" id="KW-0812">Transmembrane</keyword>
<dbReference type="InterPro" id="IPR046948">
    <property type="entry name" value="ATL20-22-like"/>
</dbReference>
<proteinExistence type="inferred from homology"/>
<dbReference type="Gene3D" id="3.30.40.10">
    <property type="entry name" value="Zinc/RING finger domain, C3HC4 (zinc finger)"/>
    <property type="match status" value="1"/>
</dbReference>
<evidence type="ECO:0000256" key="17">
    <source>
        <dbReference type="SAM" id="SignalP"/>
    </source>
</evidence>
<keyword evidence="9 15" id="KW-0863">Zinc-finger</keyword>
<dbReference type="Pfam" id="PF13639">
    <property type="entry name" value="zf-RING_2"/>
    <property type="match status" value="1"/>
</dbReference>
<feature type="domain" description="RING-type" evidence="18">
    <location>
        <begin position="317"/>
        <end position="359"/>
    </location>
</feature>
<evidence type="ECO:0000256" key="16">
    <source>
        <dbReference type="SAM" id="Phobius"/>
    </source>
</evidence>
<keyword evidence="11" id="KW-0862">Zinc</keyword>
<evidence type="ECO:0000256" key="4">
    <source>
        <dbReference type="ARBA" id="ARBA00012483"/>
    </source>
</evidence>
<accession>A0ABD1FVY9</accession>
<evidence type="ECO:0000256" key="13">
    <source>
        <dbReference type="ARBA" id="ARBA00023136"/>
    </source>
</evidence>
<feature type="chain" id="PRO_5044806134" description="RING-type E3 ubiquitin transferase" evidence="17">
    <location>
        <begin position="21"/>
        <end position="367"/>
    </location>
</feature>
<evidence type="ECO:0000256" key="6">
    <source>
        <dbReference type="ARBA" id="ARBA00022692"/>
    </source>
</evidence>
<dbReference type="SUPFAM" id="SSF57850">
    <property type="entry name" value="RING/U-box"/>
    <property type="match status" value="1"/>
</dbReference>
<dbReference type="Proteomes" id="UP001567538">
    <property type="component" value="Unassembled WGS sequence"/>
</dbReference>
<dbReference type="Pfam" id="PF13947">
    <property type="entry name" value="GUB_WAK_bind"/>
    <property type="match status" value="1"/>
</dbReference>
<evidence type="ECO:0000256" key="3">
    <source>
        <dbReference type="ARBA" id="ARBA00004906"/>
    </source>
</evidence>
<gene>
    <name evidence="19" type="ORF">AAHA92_28718</name>
</gene>
<dbReference type="CDD" id="cd16461">
    <property type="entry name" value="RING-H2_EL5-like"/>
    <property type="match status" value="1"/>
</dbReference>
<dbReference type="PROSITE" id="PS50089">
    <property type="entry name" value="ZF_RING_2"/>
    <property type="match status" value="1"/>
</dbReference>
<evidence type="ECO:0000259" key="18">
    <source>
        <dbReference type="PROSITE" id="PS50089"/>
    </source>
</evidence>
<comment type="similarity">
    <text evidence="14">Belongs to the RING-type zinc finger family. ATL subfamily.</text>
</comment>
<evidence type="ECO:0000256" key="2">
    <source>
        <dbReference type="ARBA" id="ARBA00004167"/>
    </source>
</evidence>
<evidence type="ECO:0000256" key="5">
    <source>
        <dbReference type="ARBA" id="ARBA00022679"/>
    </source>
</evidence>